<dbReference type="GO" id="GO:0005524">
    <property type="term" value="F:ATP binding"/>
    <property type="evidence" value="ECO:0007669"/>
    <property type="project" value="InterPro"/>
</dbReference>
<name>A0A6A6QEY4_9PEZI</name>
<keyword evidence="4" id="KW-1185">Reference proteome</keyword>
<dbReference type="InterPro" id="IPR000719">
    <property type="entry name" value="Prot_kinase_dom"/>
</dbReference>
<feature type="domain" description="Protein kinase" evidence="2">
    <location>
        <begin position="166"/>
        <end position="454"/>
    </location>
</feature>
<dbReference type="InterPro" id="IPR008271">
    <property type="entry name" value="Ser/Thr_kinase_AS"/>
</dbReference>
<feature type="compositionally biased region" description="Polar residues" evidence="1">
    <location>
        <begin position="84"/>
        <end position="99"/>
    </location>
</feature>
<dbReference type="Gene3D" id="1.10.510.10">
    <property type="entry name" value="Transferase(Phosphotransferase) domain 1"/>
    <property type="match status" value="1"/>
</dbReference>
<reference evidence="3" key="1">
    <citation type="journal article" date="2020" name="Stud. Mycol.">
        <title>101 Dothideomycetes genomes: a test case for predicting lifestyles and emergence of pathogens.</title>
        <authorList>
            <person name="Haridas S."/>
            <person name="Albert R."/>
            <person name="Binder M."/>
            <person name="Bloem J."/>
            <person name="Labutti K."/>
            <person name="Salamov A."/>
            <person name="Andreopoulos B."/>
            <person name="Baker S."/>
            <person name="Barry K."/>
            <person name="Bills G."/>
            <person name="Bluhm B."/>
            <person name="Cannon C."/>
            <person name="Castanera R."/>
            <person name="Culley D."/>
            <person name="Daum C."/>
            <person name="Ezra D."/>
            <person name="Gonzalez J."/>
            <person name="Henrissat B."/>
            <person name="Kuo A."/>
            <person name="Liang C."/>
            <person name="Lipzen A."/>
            <person name="Lutzoni F."/>
            <person name="Magnuson J."/>
            <person name="Mondo S."/>
            <person name="Nolan M."/>
            <person name="Ohm R."/>
            <person name="Pangilinan J."/>
            <person name="Park H.-J."/>
            <person name="Ramirez L."/>
            <person name="Alfaro M."/>
            <person name="Sun H."/>
            <person name="Tritt A."/>
            <person name="Yoshinaga Y."/>
            <person name="Zwiers L.-H."/>
            <person name="Turgeon B."/>
            <person name="Goodwin S."/>
            <person name="Spatafora J."/>
            <person name="Crous P."/>
            <person name="Grigoriev I."/>
        </authorList>
    </citation>
    <scope>NUCLEOTIDE SEQUENCE</scope>
    <source>
        <strain evidence="3">CBS 269.34</strain>
    </source>
</reference>
<protein>
    <recommendedName>
        <fullName evidence="2">Protein kinase domain-containing protein</fullName>
    </recommendedName>
</protein>
<evidence type="ECO:0000313" key="4">
    <source>
        <dbReference type="Proteomes" id="UP000799750"/>
    </source>
</evidence>
<proteinExistence type="predicted"/>
<organism evidence="3 4">
    <name type="scientific">Lophium mytilinum</name>
    <dbReference type="NCBI Taxonomy" id="390894"/>
    <lineage>
        <taxon>Eukaryota</taxon>
        <taxon>Fungi</taxon>
        <taxon>Dikarya</taxon>
        <taxon>Ascomycota</taxon>
        <taxon>Pezizomycotina</taxon>
        <taxon>Dothideomycetes</taxon>
        <taxon>Pleosporomycetidae</taxon>
        <taxon>Mytilinidiales</taxon>
        <taxon>Mytilinidiaceae</taxon>
        <taxon>Lophium</taxon>
    </lineage>
</organism>
<dbReference type="PROSITE" id="PS00108">
    <property type="entry name" value="PROTEIN_KINASE_ST"/>
    <property type="match status" value="1"/>
</dbReference>
<gene>
    <name evidence="3" type="ORF">BU16DRAFT_543141</name>
</gene>
<dbReference type="SUPFAM" id="SSF56112">
    <property type="entry name" value="Protein kinase-like (PK-like)"/>
    <property type="match status" value="1"/>
</dbReference>
<feature type="region of interest" description="Disordered" evidence="1">
    <location>
        <begin position="50"/>
        <end position="145"/>
    </location>
</feature>
<evidence type="ECO:0000313" key="3">
    <source>
        <dbReference type="EMBL" id="KAF2490842.1"/>
    </source>
</evidence>
<dbReference type="GO" id="GO:0004672">
    <property type="term" value="F:protein kinase activity"/>
    <property type="evidence" value="ECO:0007669"/>
    <property type="project" value="InterPro"/>
</dbReference>
<dbReference type="InterPro" id="IPR011009">
    <property type="entry name" value="Kinase-like_dom_sf"/>
</dbReference>
<feature type="compositionally biased region" description="Acidic residues" evidence="1">
    <location>
        <begin position="374"/>
        <end position="393"/>
    </location>
</feature>
<dbReference type="EMBL" id="MU004196">
    <property type="protein sequence ID" value="KAF2490842.1"/>
    <property type="molecule type" value="Genomic_DNA"/>
</dbReference>
<evidence type="ECO:0000259" key="2">
    <source>
        <dbReference type="PROSITE" id="PS50011"/>
    </source>
</evidence>
<sequence>MVGRGTGRAPLRGGMPRVAPRDAGEAWRNLPQADIDNIWEPSSARYHRDFADLPADRRPRNPPIRPPWDAPAPPESPESDDGVASNTPPTDNRNETSGRAQGGIDKGKKRAHPGKPDGDDDDPSESSPGSEGDNPAPIPSPVIPEKVQPIVKAIDDMISEPKRWKFQWMSREGANSTAALFVRVDDGGYIRDRMFVKHILGDEAGSIVDVLDRPEPGEAASPPPRPGTWTAYTRVKLLQVKDAPSEIVVHYLQSEVYGNSNVPTFRTAARRAGGTTSRWIVYMEYAPFGSLEEIITHYGGLEYGLIPEIFIWYVAESLASACKSLIWGDDPPSDVDLVRSSDMSENSDEDETGARNNRSKKKGKAKSKNRATIDDDSSDDDSSDDVSSDDVSSDEAPPRYVHTDIKPENILLGEAQNGYYSVYKHPLLADLGDLAVSGERHIVDTPGYCAPVSA</sequence>
<feature type="compositionally biased region" description="Pro residues" evidence="1">
    <location>
        <begin position="61"/>
        <end position="76"/>
    </location>
</feature>
<feature type="compositionally biased region" description="Basic and acidic residues" evidence="1">
    <location>
        <begin position="50"/>
        <end position="59"/>
    </location>
</feature>
<feature type="region of interest" description="Disordered" evidence="1">
    <location>
        <begin position="1"/>
        <end position="26"/>
    </location>
</feature>
<dbReference type="PROSITE" id="PS50011">
    <property type="entry name" value="PROTEIN_KINASE_DOM"/>
    <property type="match status" value="1"/>
</dbReference>
<accession>A0A6A6QEY4</accession>
<dbReference type="Proteomes" id="UP000799750">
    <property type="component" value="Unassembled WGS sequence"/>
</dbReference>
<feature type="compositionally biased region" description="Basic residues" evidence="1">
    <location>
        <begin position="357"/>
        <end position="369"/>
    </location>
</feature>
<evidence type="ECO:0000256" key="1">
    <source>
        <dbReference type="SAM" id="MobiDB-lite"/>
    </source>
</evidence>
<dbReference type="AlphaFoldDB" id="A0A6A6QEY4"/>
<feature type="region of interest" description="Disordered" evidence="1">
    <location>
        <begin position="336"/>
        <end position="402"/>
    </location>
</feature>